<proteinExistence type="predicted"/>
<protein>
    <submittedName>
        <fullName evidence="2">Uncharacterized protein</fullName>
    </submittedName>
</protein>
<accession>A0A975T297</accession>
<organism evidence="2 3">
    <name type="scientific">Nocardioides panacis</name>
    <dbReference type="NCBI Taxonomy" id="2849501"/>
    <lineage>
        <taxon>Bacteria</taxon>
        <taxon>Bacillati</taxon>
        <taxon>Actinomycetota</taxon>
        <taxon>Actinomycetes</taxon>
        <taxon>Propionibacteriales</taxon>
        <taxon>Nocardioidaceae</taxon>
        <taxon>Nocardioides</taxon>
    </lineage>
</organism>
<evidence type="ECO:0000313" key="3">
    <source>
        <dbReference type="Proteomes" id="UP000683575"/>
    </source>
</evidence>
<keyword evidence="3" id="KW-1185">Reference proteome</keyword>
<dbReference type="Proteomes" id="UP000683575">
    <property type="component" value="Chromosome"/>
</dbReference>
<feature type="region of interest" description="Disordered" evidence="1">
    <location>
        <begin position="207"/>
        <end position="237"/>
    </location>
</feature>
<gene>
    <name evidence="2" type="ORF">KRR39_08100</name>
</gene>
<dbReference type="KEGG" id="nps:KRR39_08100"/>
<evidence type="ECO:0000313" key="2">
    <source>
        <dbReference type="EMBL" id="QWZ09690.1"/>
    </source>
</evidence>
<dbReference type="AlphaFoldDB" id="A0A975T297"/>
<evidence type="ECO:0000256" key="1">
    <source>
        <dbReference type="SAM" id="MobiDB-lite"/>
    </source>
</evidence>
<sequence>MAYGYTGPAAGRIWGIHATPTAQGRDWVRFLSSLNLPGPPASIVADDNLAIEAAVPRMWSPAPGPSLPLPFLFACEHHLRERARDALQADNAHAGSGRWMRRLDTAFRRDEGWDEFHRATSILGASAAWTANNDAKLRPQTSVRHLLPAHRSTAGAETAAHRLRNLYEQRSFSLRNANRTNLLLGLTRLHLNNRDDVNAYHRILRQAAEAGQGKPRQGQRLNRDPRDTNGDPQPSLR</sequence>
<dbReference type="EMBL" id="CP077062">
    <property type="protein sequence ID" value="QWZ09690.1"/>
    <property type="molecule type" value="Genomic_DNA"/>
</dbReference>
<name>A0A975T297_9ACTN</name>
<dbReference type="RefSeq" id="WP_216941536.1">
    <property type="nucleotide sequence ID" value="NZ_CP077062.1"/>
</dbReference>
<reference evidence="2" key="1">
    <citation type="submission" date="2021-06" db="EMBL/GenBank/DDBJ databases">
        <title>Complete genome sequence of Nocardioides sp. G188.</title>
        <authorList>
            <person name="Im W.-T."/>
        </authorList>
    </citation>
    <scope>NUCLEOTIDE SEQUENCE</scope>
    <source>
        <strain evidence="2">G188</strain>
    </source>
</reference>